<evidence type="ECO:0000259" key="2">
    <source>
        <dbReference type="Pfam" id="PF14607"/>
    </source>
</evidence>
<evidence type="ECO:0000259" key="1">
    <source>
        <dbReference type="Pfam" id="PF14606"/>
    </source>
</evidence>
<reference evidence="3" key="2">
    <citation type="submission" date="2021-04" db="EMBL/GenBank/DDBJ databases">
        <authorList>
            <person name="Gilroy R."/>
        </authorList>
    </citation>
    <scope>NUCLEOTIDE SEQUENCE</scope>
    <source>
        <strain evidence="3">1719</strain>
    </source>
</reference>
<keyword evidence="3" id="KW-0378">Hydrolase</keyword>
<dbReference type="AlphaFoldDB" id="A0A9D2AZ87"/>
<evidence type="ECO:0000313" key="3">
    <source>
        <dbReference type="EMBL" id="HIX55672.1"/>
    </source>
</evidence>
<protein>
    <submittedName>
        <fullName evidence="3">SGNH/GDSL hydrolase family protein</fullName>
    </submittedName>
</protein>
<feature type="domain" description="SGNH hydrolase-type esterase" evidence="1">
    <location>
        <begin position="183"/>
        <end position="366"/>
    </location>
</feature>
<proteinExistence type="predicted"/>
<dbReference type="InterPro" id="IPR013830">
    <property type="entry name" value="SGNH_hydro"/>
</dbReference>
<dbReference type="Proteomes" id="UP000824156">
    <property type="component" value="Unassembled WGS sequence"/>
</dbReference>
<dbReference type="Gene3D" id="2.60.120.260">
    <property type="entry name" value="Galactose-binding domain-like"/>
    <property type="match status" value="1"/>
</dbReference>
<feature type="domain" description="SGNH hydrolase-type esterase N-terminal" evidence="2">
    <location>
        <begin position="29"/>
        <end position="170"/>
    </location>
</feature>
<reference evidence="3" key="1">
    <citation type="journal article" date="2021" name="PeerJ">
        <title>Extensive microbial diversity within the chicken gut microbiome revealed by metagenomics and culture.</title>
        <authorList>
            <person name="Gilroy R."/>
            <person name="Ravi A."/>
            <person name="Getino M."/>
            <person name="Pursley I."/>
            <person name="Horton D.L."/>
            <person name="Alikhan N.F."/>
            <person name="Baker D."/>
            <person name="Gharbi K."/>
            <person name="Hall N."/>
            <person name="Watson M."/>
            <person name="Adriaenssens E.M."/>
            <person name="Foster-Nyarko E."/>
            <person name="Jarju S."/>
            <person name="Secka A."/>
            <person name="Antonio M."/>
            <person name="Oren A."/>
            <person name="Chaudhuri R.R."/>
            <person name="La Ragione R."/>
            <person name="Hildebrand F."/>
            <person name="Pallen M.J."/>
        </authorList>
    </citation>
    <scope>NUCLEOTIDE SEQUENCE</scope>
    <source>
        <strain evidence="3">1719</strain>
    </source>
</reference>
<gene>
    <name evidence="3" type="ORF">H9853_11680</name>
</gene>
<dbReference type="Pfam" id="PF14607">
    <property type="entry name" value="GxDLY"/>
    <property type="match status" value="1"/>
</dbReference>
<organism evidence="3 4">
    <name type="scientific">Candidatus Sphingobacterium stercoripullorum</name>
    <dbReference type="NCBI Taxonomy" id="2838759"/>
    <lineage>
        <taxon>Bacteria</taxon>
        <taxon>Pseudomonadati</taxon>
        <taxon>Bacteroidota</taxon>
        <taxon>Sphingobacteriia</taxon>
        <taxon>Sphingobacteriales</taxon>
        <taxon>Sphingobacteriaceae</taxon>
        <taxon>Sphingobacterium</taxon>
    </lineage>
</organism>
<comment type="caution">
    <text evidence="3">The sequence shown here is derived from an EMBL/GenBank/DDBJ whole genome shotgun (WGS) entry which is preliminary data.</text>
</comment>
<dbReference type="Gene3D" id="3.40.50.1110">
    <property type="entry name" value="SGNH hydrolase"/>
    <property type="match status" value="1"/>
</dbReference>
<dbReference type="Pfam" id="PF14606">
    <property type="entry name" value="Lipase_GDSL_3"/>
    <property type="match status" value="1"/>
</dbReference>
<dbReference type="GO" id="GO:0016788">
    <property type="term" value="F:hydrolase activity, acting on ester bonds"/>
    <property type="evidence" value="ECO:0007669"/>
    <property type="project" value="UniProtKB-ARBA"/>
</dbReference>
<dbReference type="InterPro" id="IPR032740">
    <property type="entry name" value="GxDLY"/>
</dbReference>
<dbReference type="InterPro" id="IPR036514">
    <property type="entry name" value="SGNH_hydro_sf"/>
</dbReference>
<evidence type="ECO:0000313" key="4">
    <source>
        <dbReference type="Proteomes" id="UP000824156"/>
    </source>
</evidence>
<dbReference type="SUPFAM" id="SSF52266">
    <property type="entry name" value="SGNH hydrolase"/>
    <property type="match status" value="1"/>
</dbReference>
<sequence length="371" mass="41283">MYFKNFTLIILCLLLGGNISYSQNGYVKKWSSPLDSNAVRGRLSEFSESNFHRLPEAMKDSLREPVWNLSKHSAGLYIDFKSAAESISVRYGVSGSLNMPHMPTTGVSGLDLYAFDTDRKEWNWAHGSYHFSDTITYNFSDLSAKGENLNYRLYLPLYNEVTWLEIATSDGVEVHYITPKPTNKAILVYGTSIAQGACASRPGLAWTNILGRLTNSPVINLGFSGNGRLEPVLIERILNQDALAIVLDCLPNLGVSKNLPADKLKELIINAVKQIRAANSQVPIIFTEHSAGFNPQVLNRNSHKVAEETTLIAREAIKELMNAGVEHIYTLKNSAIDLSINSTVDYVHPNDLGMEKIAEAYHELIKSRHIL</sequence>
<name>A0A9D2AZ87_9SPHI</name>
<dbReference type="EMBL" id="DXEZ01000328">
    <property type="protein sequence ID" value="HIX55672.1"/>
    <property type="molecule type" value="Genomic_DNA"/>
</dbReference>
<accession>A0A9D2AZ87</accession>